<feature type="domain" description="Fibronectin type-III" evidence="33">
    <location>
        <begin position="1502"/>
        <end position="1598"/>
    </location>
</feature>
<dbReference type="Pfam" id="PF00536">
    <property type="entry name" value="SAM_1"/>
    <property type="match status" value="1"/>
</dbReference>
<evidence type="ECO:0000256" key="14">
    <source>
        <dbReference type="ARBA" id="ARBA00022777"/>
    </source>
</evidence>
<accession>A0A6P5A714</accession>
<keyword evidence="22" id="KW-0393">Immunoglobulin domain</keyword>
<evidence type="ECO:0000313" key="36">
    <source>
        <dbReference type="Proteomes" id="UP000515135"/>
    </source>
</evidence>
<evidence type="ECO:0000256" key="22">
    <source>
        <dbReference type="ARBA" id="ARBA00023319"/>
    </source>
</evidence>
<dbReference type="InterPro" id="IPR036116">
    <property type="entry name" value="FN3_sf"/>
</dbReference>
<dbReference type="Proteomes" id="UP000515135">
    <property type="component" value="Unplaced"/>
</dbReference>
<dbReference type="Gene3D" id="1.10.510.10">
    <property type="entry name" value="Transferase(Phosphotransferase) domain 1"/>
    <property type="match status" value="1"/>
</dbReference>
<evidence type="ECO:0000256" key="3">
    <source>
        <dbReference type="ARBA" id="ARBA00006692"/>
    </source>
</evidence>
<dbReference type="Pfam" id="PF00041">
    <property type="entry name" value="fn3"/>
    <property type="match status" value="1"/>
</dbReference>
<dbReference type="PROSITE" id="PS50835">
    <property type="entry name" value="IG_LIKE"/>
    <property type="match status" value="1"/>
</dbReference>
<feature type="domain" description="Fibrinogen C-terminal" evidence="35">
    <location>
        <begin position="1033"/>
        <end position="1263"/>
    </location>
</feature>
<reference evidence="37" key="1">
    <citation type="submission" date="2025-08" db="UniProtKB">
        <authorList>
            <consortium name="RefSeq"/>
        </authorList>
    </citation>
    <scope>IDENTIFICATION</scope>
    <source>
        <tissue evidence="37">Gonad</tissue>
    </source>
</reference>
<dbReference type="InterPro" id="IPR003961">
    <property type="entry name" value="FN3_dom"/>
</dbReference>
<evidence type="ECO:0000256" key="16">
    <source>
        <dbReference type="ARBA" id="ARBA00022989"/>
    </source>
</evidence>
<feature type="disulfide bond" evidence="25">
    <location>
        <begin position="875"/>
        <end position="884"/>
    </location>
</feature>
<dbReference type="InterPro" id="IPR036179">
    <property type="entry name" value="Ig-like_dom_sf"/>
</dbReference>
<keyword evidence="19 25" id="KW-1015">Disulfide bond</keyword>
<feature type="transmembrane region" description="Helical" evidence="28">
    <location>
        <begin position="1991"/>
        <end position="2015"/>
    </location>
</feature>
<dbReference type="InterPro" id="IPR003609">
    <property type="entry name" value="Pan_app"/>
</dbReference>
<keyword evidence="18" id="KW-0829">Tyrosine-protein kinase</keyword>
<feature type="domain" description="EGF-like" evidence="30">
    <location>
        <begin position="381"/>
        <end position="420"/>
    </location>
</feature>
<dbReference type="SMART" id="SM00409">
    <property type="entry name" value="IG"/>
    <property type="match status" value="1"/>
</dbReference>
<dbReference type="SUPFAM" id="SSF56112">
    <property type="entry name" value="Protein kinase-like (PK-like)"/>
    <property type="match status" value="1"/>
</dbReference>
<dbReference type="PANTHER" id="PTHR19143:SF458">
    <property type="entry name" value="FIBRINOGEN C-TERMINAL DOMAIN-CONTAINING PROTEIN-RELATED"/>
    <property type="match status" value="1"/>
</dbReference>
<comment type="caution">
    <text evidence="25">Lacks conserved residue(s) required for the propagation of feature annotation.</text>
</comment>
<dbReference type="Pfam" id="PF07714">
    <property type="entry name" value="PK_Tyr_Ser-Thr"/>
    <property type="match status" value="1"/>
</dbReference>
<keyword evidence="11" id="KW-0732">Signal</keyword>
<evidence type="ECO:0000256" key="12">
    <source>
        <dbReference type="ARBA" id="ARBA00022737"/>
    </source>
</evidence>
<dbReference type="PROSITE" id="PS50948">
    <property type="entry name" value="PAN"/>
    <property type="match status" value="1"/>
</dbReference>
<evidence type="ECO:0000256" key="9">
    <source>
        <dbReference type="ARBA" id="ARBA00022679"/>
    </source>
</evidence>
<dbReference type="InterPro" id="IPR007110">
    <property type="entry name" value="Ig-like_dom"/>
</dbReference>
<dbReference type="CDD" id="cd00192">
    <property type="entry name" value="PTKc"/>
    <property type="match status" value="1"/>
</dbReference>
<dbReference type="InterPro" id="IPR011009">
    <property type="entry name" value="Kinase-like_dom_sf"/>
</dbReference>
<dbReference type="FunFam" id="2.170.300.10:FF:000041">
    <property type="entry name" value="Tyrosine protein kinase receptor tie-1, putative"/>
    <property type="match status" value="1"/>
</dbReference>
<dbReference type="InterPro" id="IPR013761">
    <property type="entry name" value="SAM/pointed_sf"/>
</dbReference>
<keyword evidence="20" id="KW-0675">Receptor</keyword>
<dbReference type="SMART" id="SM00181">
    <property type="entry name" value="EGF"/>
    <property type="match status" value="4"/>
</dbReference>
<evidence type="ECO:0000256" key="27">
    <source>
        <dbReference type="SAM" id="MobiDB-lite"/>
    </source>
</evidence>
<evidence type="ECO:0000256" key="28">
    <source>
        <dbReference type="SAM" id="Phobius"/>
    </source>
</evidence>
<evidence type="ECO:0000313" key="37">
    <source>
        <dbReference type="RefSeq" id="XP_019645318.1"/>
    </source>
</evidence>
<dbReference type="KEGG" id="bbel:109486070"/>
<dbReference type="SMART" id="SM00060">
    <property type="entry name" value="FN3"/>
    <property type="match status" value="4"/>
</dbReference>
<feature type="transmembrane region" description="Helical" evidence="28">
    <location>
        <begin position="33"/>
        <end position="53"/>
    </location>
</feature>
<dbReference type="GO" id="GO:0004714">
    <property type="term" value="F:transmembrane receptor protein tyrosine kinase activity"/>
    <property type="evidence" value="ECO:0007669"/>
    <property type="project" value="UniProtKB-EC"/>
</dbReference>
<feature type="domain" description="Fibrinogen C-terminal" evidence="35">
    <location>
        <begin position="152"/>
        <end position="381"/>
    </location>
</feature>
<keyword evidence="16 28" id="KW-1133">Transmembrane helix</keyword>
<dbReference type="Gene3D" id="1.10.150.50">
    <property type="entry name" value="Transcription Factor, Ets-1"/>
    <property type="match status" value="1"/>
</dbReference>
<dbReference type="FunFam" id="3.90.215.10:FF:000001">
    <property type="entry name" value="Tenascin isoform 1"/>
    <property type="match status" value="1"/>
</dbReference>
<dbReference type="RefSeq" id="XP_019645318.1">
    <property type="nucleotide sequence ID" value="XM_019789759.1"/>
</dbReference>
<evidence type="ECO:0000259" key="34">
    <source>
        <dbReference type="PROSITE" id="PS50948"/>
    </source>
</evidence>
<dbReference type="SUPFAM" id="SSF56496">
    <property type="entry name" value="Fibrinogen C-terminal domain-like"/>
    <property type="match status" value="3"/>
</dbReference>
<dbReference type="Gene3D" id="3.30.200.20">
    <property type="entry name" value="Phosphorylase Kinase, domain 1"/>
    <property type="match status" value="1"/>
</dbReference>
<feature type="domain" description="EGF-like" evidence="30">
    <location>
        <begin position="846"/>
        <end position="885"/>
    </location>
</feature>
<evidence type="ECO:0000259" key="35">
    <source>
        <dbReference type="PROSITE" id="PS51406"/>
    </source>
</evidence>
<dbReference type="InterPro" id="IPR003598">
    <property type="entry name" value="Ig_sub2"/>
</dbReference>
<comment type="subcellular location">
    <subcellularLocation>
        <location evidence="1">Membrane</location>
        <topology evidence="1">Single-pass type I membrane protein</topology>
    </subcellularLocation>
    <subcellularLocation>
        <location evidence="2">Secreted</location>
        <location evidence="2">Extracellular space</location>
        <location evidence="2">Extracellular matrix</location>
    </subcellularLocation>
</comment>
<evidence type="ECO:0000259" key="31">
    <source>
        <dbReference type="PROSITE" id="PS50105"/>
    </source>
</evidence>
<keyword evidence="17 28" id="KW-0472">Membrane</keyword>
<evidence type="ECO:0000256" key="8">
    <source>
        <dbReference type="ARBA" id="ARBA00022553"/>
    </source>
</evidence>
<evidence type="ECO:0000256" key="5">
    <source>
        <dbReference type="ARBA" id="ARBA00011902"/>
    </source>
</evidence>
<dbReference type="Pfam" id="PF13927">
    <property type="entry name" value="Ig_3"/>
    <property type="match status" value="1"/>
</dbReference>
<dbReference type="SMART" id="SM00219">
    <property type="entry name" value="TyrKc"/>
    <property type="match status" value="1"/>
</dbReference>
<dbReference type="Gene3D" id="2.170.300.10">
    <property type="entry name" value="Tie2 ligand-binding domain superfamily"/>
    <property type="match status" value="2"/>
</dbReference>
<dbReference type="InterPro" id="IPR000742">
    <property type="entry name" value="EGF"/>
</dbReference>
<dbReference type="InterPro" id="IPR014716">
    <property type="entry name" value="Fibrinogen_a/b/g_C_1"/>
</dbReference>
<keyword evidence="6" id="KW-0964">Secreted</keyword>
<dbReference type="PANTHER" id="PTHR19143">
    <property type="entry name" value="FIBRINOGEN/TENASCIN/ANGIOPOEITIN"/>
    <property type="match status" value="1"/>
</dbReference>
<evidence type="ECO:0000256" key="23">
    <source>
        <dbReference type="ARBA" id="ARBA00051243"/>
    </source>
</evidence>
<dbReference type="SUPFAM" id="SSF49265">
    <property type="entry name" value="Fibronectin type III"/>
    <property type="match status" value="2"/>
</dbReference>
<feature type="binding site" evidence="26">
    <location>
        <position position="2187"/>
    </location>
    <ligand>
        <name>ATP</name>
        <dbReference type="ChEBI" id="CHEBI:30616"/>
    </ligand>
</feature>
<evidence type="ECO:0000256" key="18">
    <source>
        <dbReference type="ARBA" id="ARBA00023137"/>
    </source>
</evidence>
<dbReference type="PROSITE" id="PS00107">
    <property type="entry name" value="PROTEIN_KINASE_ATP"/>
    <property type="match status" value="1"/>
</dbReference>
<dbReference type="FunFam" id="3.30.200.20:FF:000593">
    <property type="entry name" value="Predicted protein"/>
    <property type="match status" value="1"/>
</dbReference>
<dbReference type="GO" id="GO:0016020">
    <property type="term" value="C:membrane"/>
    <property type="evidence" value="ECO:0007669"/>
    <property type="project" value="UniProtKB-SubCell"/>
</dbReference>
<evidence type="ECO:0000256" key="21">
    <source>
        <dbReference type="ARBA" id="ARBA00023180"/>
    </source>
</evidence>
<dbReference type="InterPro" id="IPR003599">
    <property type="entry name" value="Ig_sub"/>
</dbReference>
<evidence type="ECO:0000256" key="10">
    <source>
        <dbReference type="ARBA" id="ARBA00022692"/>
    </source>
</evidence>
<dbReference type="SMART" id="SM00408">
    <property type="entry name" value="IGc2"/>
    <property type="match status" value="1"/>
</dbReference>
<evidence type="ECO:0000256" key="25">
    <source>
        <dbReference type="PROSITE-ProRule" id="PRU00076"/>
    </source>
</evidence>
<dbReference type="InterPro" id="IPR013783">
    <property type="entry name" value="Ig-like_fold"/>
</dbReference>
<feature type="domain" description="Apple" evidence="34">
    <location>
        <begin position="930"/>
        <end position="1035"/>
    </location>
</feature>
<dbReference type="InterPro" id="IPR002181">
    <property type="entry name" value="Fibrinogen_a/b/g_C_dom"/>
</dbReference>
<evidence type="ECO:0000256" key="11">
    <source>
        <dbReference type="ARBA" id="ARBA00022729"/>
    </source>
</evidence>
<dbReference type="PROSITE" id="PS50105">
    <property type="entry name" value="SAM_DOMAIN"/>
    <property type="match status" value="1"/>
</dbReference>
<feature type="region of interest" description="Disordered" evidence="27">
    <location>
        <begin position="1810"/>
        <end position="1833"/>
    </location>
</feature>
<dbReference type="NCBIfam" id="NF040941">
    <property type="entry name" value="GGGWT_bact"/>
    <property type="match status" value="2"/>
</dbReference>
<keyword evidence="36" id="KW-1185">Reference proteome</keyword>
<dbReference type="InterPro" id="IPR001245">
    <property type="entry name" value="Ser-Thr/Tyr_kinase_cat_dom"/>
</dbReference>
<comment type="function">
    <text evidence="24">Receptor for basic fibroblast growth factor.</text>
</comment>
<keyword evidence="21" id="KW-0325">Glycoprotein</keyword>
<feature type="domain" description="SAM" evidence="31">
    <location>
        <begin position="2073"/>
        <end position="2135"/>
    </location>
</feature>
<evidence type="ECO:0000256" key="24">
    <source>
        <dbReference type="ARBA" id="ARBA00056965"/>
    </source>
</evidence>
<dbReference type="Gene3D" id="2.60.40.10">
    <property type="entry name" value="Immunoglobulins"/>
    <property type="match status" value="5"/>
</dbReference>
<evidence type="ECO:0000256" key="4">
    <source>
        <dbReference type="ARBA" id="ARBA00008673"/>
    </source>
</evidence>
<comment type="similarity">
    <text evidence="4">Belongs to the tenascin family.</text>
</comment>
<keyword evidence="13 26" id="KW-0547">Nucleotide-binding</keyword>
<gene>
    <name evidence="37" type="primary">LOC109486070</name>
</gene>
<evidence type="ECO:0000256" key="17">
    <source>
        <dbReference type="ARBA" id="ARBA00023136"/>
    </source>
</evidence>
<dbReference type="Gene3D" id="4.10.530.10">
    <property type="entry name" value="Gamma-fibrinogen Carboxyl Terminal Fragment, domain 2"/>
    <property type="match status" value="1"/>
</dbReference>
<dbReference type="SUPFAM" id="SSF48726">
    <property type="entry name" value="Immunoglobulin"/>
    <property type="match status" value="1"/>
</dbReference>
<keyword evidence="6" id="KW-0272">Extracellular matrix</keyword>
<protein>
    <recommendedName>
        <fullName evidence="5">receptor protein-tyrosine kinase</fullName>
        <ecNumber evidence="5">2.7.10.1</ecNumber>
    </recommendedName>
</protein>
<dbReference type="InterPro" id="IPR050373">
    <property type="entry name" value="Fibrinogen_C-term_domain"/>
</dbReference>
<dbReference type="InterPro" id="IPR001660">
    <property type="entry name" value="SAM"/>
</dbReference>
<feature type="disulfide bond" evidence="25">
    <location>
        <begin position="410"/>
        <end position="419"/>
    </location>
</feature>
<evidence type="ECO:0000256" key="20">
    <source>
        <dbReference type="ARBA" id="ARBA00023170"/>
    </source>
</evidence>
<dbReference type="InterPro" id="IPR000719">
    <property type="entry name" value="Prot_kinase_dom"/>
</dbReference>
<comment type="similarity">
    <text evidence="3">Belongs to the protein kinase superfamily. CAMK Ser/Thr protein kinase family.</text>
</comment>
<evidence type="ECO:0000256" key="19">
    <source>
        <dbReference type="ARBA" id="ARBA00023157"/>
    </source>
</evidence>
<feature type="compositionally biased region" description="Polar residues" evidence="27">
    <location>
        <begin position="288"/>
        <end position="306"/>
    </location>
</feature>
<dbReference type="SMART" id="SM00454">
    <property type="entry name" value="SAM"/>
    <property type="match status" value="1"/>
</dbReference>
<feature type="domain" description="Fibronectin type-III" evidence="33">
    <location>
        <begin position="1713"/>
        <end position="1816"/>
    </location>
</feature>
<dbReference type="GO" id="GO:0005615">
    <property type="term" value="C:extracellular space"/>
    <property type="evidence" value="ECO:0007669"/>
    <property type="project" value="TreeGrafter"/>
</dbReference>
<feature type="compositionally biased region" description="Pro residues" evidence="27">
    <location>
        <begin position="1814"/>
        <end position="1832"/>
    </location>
</feature>
<keyword evidence="7 25" id="KW-0245">EGF-like domain</keyword>
<dbReference type="CDD" id="cd00063">
    <property type="entry name" value="FN3"/>
    <property type="match status" value="3"/>
</dbReference>
<evidence type="ECO:0000259" key="30">
    <source>
        <dbReference type="PROSITE" id="PS50026"/>
    </source>
</evidence>
<dbReference type="SUPFAM" id="SSF47769">
    <property type="entry name" value="SAM/Pointed domain"/>
    <property type="match status" value="1"/>
</dbReference>
<dbReference type="Gene3D" id="3.90.215.10">
    <property type="entry name" value="Gamma Fibrinogen, chain A, domain 1"/>
    <property type="match status" value="3"/>
</dbReference>
<feature type="domain" description="Ig-like" evidence="32">
    <location>
        <begin position="1297"/>
        <end position="1398"/>
    </location>
</feature>
<dbReference type="EC" id="2.7.10.1" evidence="5"/>
<dbReference type="PROSITE" id="PS51406">
    <property type="entry name" value="FIBRINOGEN_C_2"/>
    <property type="match status" value="3"/>
</dbReference>
<dbReference type="InterPro" id="IPR008266">
    <property type="entry name" value="Tyr_kinase_AS"/>
</dbReference>
<comment type="catalytic activity">
    <reaction evidence="23">
        <text>L-tyrosyl-[protein] + ATP = O-phospho-L-tyrosyl-[protein] + ADP + H(+)</text>
        <dbReference type="Rhea" id="RHEA:10596"/>
        <dbReference type="Rhea" id="RHEA-COMP:10136"/>
        <dbReference type="Rhea" id="RHEA-COMP:20101"/>
        <dbReference type="ChEBI" id="CHEBI:15378"/>
        <dbReference type="ChEBI" id="CHEBI:30616"/>
        <dbReference type="ChEBI" id="CHEBI:46858"/>
        <dbReference type="ChEBI" id="CHEBI:61978"/>
        <dbReference type="ChEBI" id="CHEBI:456216"/>
        <dbReference type="EC" id="2.7.10.1"/>
    </reaction>
</comment>
<feature type="region of interest" description="Disordered" evidence="27">
    <location>
        <begin position="287"/>
        <end position="306"/>
    </location>
</feature>
<feature type="domain" description="Fibronectin type-III" evidence="33">
    <location>
        <begin position="1402"/>
        <end position="1501"/>
    </location>
</feature>
<dbReference type="PROSITE" id="PS50853">
    <property type="entry name" value="FN3"/>
    <property type="match status" value="4"/>
</dbReference>
<keyword evidence="9" id="KW-0808">Transferase</keyword>
<dbReference type="CDD" id="cd00087">
    <property type="entry name" value="FReD"/>
    <property type="match status" value="3"/>
</dbReference>
<evidence type="ECO:0000259" key="29">
    <source>
        <dbReference type="PROSITE" id="PS50011"/>
    </source>
</evidence>
<evidence type="ECO:0000256" key="26">
    <source>
        <dbReference type="PROSITE-ProRule" id="PRU10141"/>
    </source>
</evidence>
<dbReference type="GO" id="GO:0005524">
    <property type="term" value="F:ATP binding"/>
    <property type="evidence" value="ECO:0007669"/>
    <property type="project" value="UniProtKB-UniRule"/>
</dbReference>
<keyword evidence="10 28" id="KW-0812">Transmembrane</keyword>
<dbReference type="GeneID" id="109486070"/>
<name>A0A6P5A714_BRABE</name>
<dbReference type="OrthoDB" id="6156466at2759"/>
<evidence type="ECO:0000259" key="32">
    <source>
        <dbReference type="PROSITE" id="PS50835"/>
    </source>
</evidence>
<dbReference type="PROSITE" id="PS50026">
    <property type="entry name" value="EGF_3"/>
    <property type="match status" value="2"/>
</dbReference>
<feature type="domain" description="Fibronectin type-III" evidence="33">
    <location>
        <begin position="1609"/>
        <end position="1712"/>
    </location>
</feature>
<dbReference type="SMART" id="SM00186">
    <property type="entry name" value="FBG"/>
    <property type="match status" value="3"/>
</dbReference>
<dbReference type="PROSITE" id="PS50011">
    <property type="entry name" value="PROTEIN_KINASE_DOM"/>
    <property type="match status" value="1"/>
</dbReference>
<organism evidence="36 37">
    <name type="scientific">Branchiostoma belcheri</name>
    <name type="common">Amphioxus</name>
    <dbReference type="NCBI Taxonomy" id="7741"/>
    <lineage>
        <taxon>Eukaryota</taxon>
        <taxon>Metazoa</taxon>
        <taxon>Chordata</taxon>
        <taxon>Cephalochordata</taxon>
        <taxon>Leptocardii</taxon>
        <taxon>Amphioxiformes</taxon>
        <taxon>Branchiostomatidae</taxon>
        <taxon>Branchiostoma</taxon>
    </lineage>
</organism>
<dbReference type="PRINTS" id="PR00109">
    <property type="entry name" value="TYRKINASE"/>
</dbReference>
<sequence length="2443" mass="269213">MYYARHQHIKGLDSSTVHLTGMETVREAQVRRWLRIVFVLLCLTPTVTATVSYEDLFTKEEGRFFGASSDNIADYNDIDAEECARRCLQGYGSYDGVNPTCLSFNHRPAGSPEGGSARCWLRSSDKDTAASPGPEWESWPHRNYYQRIADILLDVLMPQDCVDIFALGLQASQVYSIGHPQPFQAYCDMNTDGGGWTVIQRRQDGSVPFDRTWAEYERGFGNASGEYWLGLGNIHSLTTQKPNELYVYLEDWETNSRFARYSMFSVGDASSKYTATIDGYSGDATDSLDPSNTRHSINNRRFSTTDQDNDGISTDCAGTFGQGGWWYSPTCSQALLNGQYLTGCSLPAPGSCRSADGIVWYTWRGYRYSLKKTVMMIRPSNFSASPFKPCQNGGNLTSGPVQSGLYVCACAPGWNGPFCEQVCMQGEFGPDCTGTCHCASGDSVCNIRTGICSSGGCEAGWKGNNCQTECPDGMYGPDCTQTCNCANGPAACDKKTGFCMGDGCLDFWTGDSCQIRTATVSYEDLFTKEEGRFFGDSANLITAYNDIDAEECARRCLQGYDSYDGVNPTCLSFNHRPAGSPEGGSARCWLRISDKNTSASPGPEWDSWPYRNYYQRKHIVAPRDCSDMFALGIQYSHVYAVGHPQPFQAYCDMDTDGGGWTVIQRRQDGSVRFDRTWTEYEQGFGSPSGEYWLGLGNIHSLTTQKQNELYVYLEDWETNSQFARYSTFSVGNAGSKYTATIDGYSRDSSVTDSLDPSTTRHSINNRQFSTIDQDNDGVSTDCAGRFGQGGWWYAESCGYTLLNGQYLTGCSVPTASCSRANGIVWHSWLGYLYSLKKTVMMIRHANFSVSSFRPCQNGGTLISGPVESGVYICACTTGWIGPFCEQECPDGMYGTGCTQTCHCANGPAACDKKTGFCIGGCVDFWTGESCQNRTATVSYEDLFTKEEGRFFGDSLNNITAYNNIDAEECARRCLQGYGSYDGVNPPCLSFNHRHAGSPEGGSARCWLRSSDKDRAASPGPEWESWPHRNYYQRKRIQAPQDCTDTFALGLQYSHVYAVGHPKTFQTYCDMDTDFGGWTVIQRRQDGTVQFDKTWTEYEQGFGNLIGEYWLGLGNIHSLTTQKQNELYVYLEDWETNSRFARYSMFSVGDASSKYTATIGGYSGDDAGDSLYNSNSRHSINNIQFSTTDQDNDGVSTDCAGTFGQGGWWYTPSCGYALLNGQYLTGCSVPAPPSCSHADGIVWNTWLGHKYSLKKSVMMVRPDDFPECPDGYYGYECRESCGNCVAGTVCEKTNGTCPLLATISDHPENVTVVANIEVTFNCTGRGVPAPTVTWHHGAEVITPGAGISVDVTDGGLVGEQNVTNSTLTITSARRQDNGQYVCILSNVAGSSKSQAATLVVQERPDDVTVNVTAVNSTALHVTWAVGVTGNLDIIDSQERYKRSGTEDWADWASTGVSDVNGEVYIYGLEPAVEYDVEVRANNSLGWSTPGNGTGTTDEAPPGPPHNLQAAPTSHNSVHLTWEPPMEPNGEITNYAVQYGPSESCSEAEFPHQVTTSDGSTTTVIGDLVPYTNYTFRVRGATSAGGGNFSGCNSTRTLEYYPTAPVVQTFADQHDCNCQTPNLPRPVQLRVAWRRPDHIHGQLQAYRISLYNRTGGKPFYQENMTSGLQQENLTAVVTSSLLQPANNYSVTISAINTLYRGNESHPYMARTSDGCPDAPTVTRLANSECGVIWTAPTVTRGRLSGYNVIYVDTPLHNSDESEPRIRRDPLGLDEQQWSKSLAELPANSLVRVTVRAVTCAEGDKGEEVTCRVSRVEPPPPPVLPTGPPPSPSPTSFPMVLPRVSERNGLVRCCQVIVITMTKTESLADLKIRVGEPDVMLTEDAPEDGKTEPYVALSLSRDDYKRTDEVQIGDGGPCSYAWCCERSELADPSRAKTPGNKKLQSGSKYTAAVRCYVDSGAKRRKRNTERLFTTSGYIEPVITEMDNQDETVPLVPIIAGCAAALLVVVLVTVGIICYRKRRSRDDQHPPGLQLDLKIIKGDEPSATESAENPACKTLDEDSYLYETTIYRLQDLVTVDDVVEFLRSSGFGRYAAAFRRHEIDGDAVSNLSDAVLAELIPEIGPRVKLQKALQELKDNSDSTEGSKPAHADWEIPRSSLTLGKVLGKGQFGEVRMGELRKRGVTQTVAVKTLKASAEDRDKEDLLGELDILVTVGRHDNIISLVGACTVEGPLILVVEYAPNGCLKDWLKENRPEGLDQTDDKNIPTSGVQLPMDQLILFGIDIANGMSHLAAMQCVHRDLAARNVLLGKYLTAKISDFGLSRDIYEETEYVKSTKSQLPVRWMAYESLFYHTYTTQSDVWSFGVLLWEIMTMGKKPYGRMTGKELMKLLPDGYRLEKPALCPHEIYDVMRCCWETLPENRPTFPNLKVTLDRIIQDYKTYASLMK</sequence>
<evidence type="ECO:0000256" key="13">
    <source>
        <dbReference type="ARBA" id="ARBA00022741"/>
    </source>
</evidence>
<keyword evidence="12" id="KW-0677">Repeat</keyword>
<evidence type="ECO:0000256" key="1">
    <source>
        <dbReference type="ARBA" id="ARBA00004479"/>
    </source>
</evidence>
<evidence type="ECO:0000256" key="6">
    <source>
        <dbReference type="ARBA" id="ARBA00022530"/>
    </source>
</evidence>
<evidence type="ECO:0000256" key="7">
    <source>
        <dbReference type="ARBA" id="ARBA00022536"/>
    </source>
</evidence>
<dbReference type="InterPro" id="IPR017441">
    <property type="entry name" value="Protein_kinase_ATP_BS"/>
</dbReference>
<dbReference type="FunFam" id="1.10.510.10:FF:000190">
    <property type="entry name" value="Proto-oncogene tyrosine-protein kinase receptor Ret"/>
    <property type="match status" value="1"/>
</dbReference>
<feature type="domain" description="Fibrinogen C-terminal" evidence="35">
    <location>
        <begin position="616"/>
        <end position="846"/>
    </location>
</feature>
<keyword evidence="15 26" id="KW-0067">ATP-binding</keyword>
<dbReference type="PROSITE" id="PS00022">
    <property type="entry name" value="EGF_1"/>
    <property type="match status" value="2"/>
</dbReference>
<dbReference type="InterPro" id="IPR020635">
    <property type="entry name" value="Tyr_kinase_cat_dom"/>
</dbReference>
<proteinExistence type="inferred from homology"/>
<dbReference type="InterPro" id="IPR036056">
    <property type="entry name" value="Fibrinogen-like_C"/>
</dbReference>
<feature type="domain" description="Protein kinase" evidence="29">
    <location>
        <begin position="2156"/>
        <end position="2432"/>
    </location>
</feature>
<keyword evidence="8" id="KW-0597">Phosphoprotein</keyword>
<dbReference type="Pfam" id="PF00147">
    <property type="entry name" value="Fibrinogen_C"/>
    <property type="match status" value="3"/>
</dbReference>
<dbReference type="PROSITE" id="PS00109">
    <property type="entry name" value="PROTEIN_KINASE_TYR"/>
    <property type="match status" value="1"/>
</dbReference>
<evidence type="ECO:0000256" key="15">
    <source>
        <dbReference type="ARBA" id="ARBA00022840"/>
    </source>
</evidence>
<keyword evidence="14" id="KW-0418">Kinase</keyword>
<dbReference type="SMART" id="SM00473">
    <property type="entry name" value="PAN_AP"/>
    <property type="match status" value="3"/>
</dbReference>
<evidence type="ECO:0000259" key="33">
    <source>
        <dbReference type="PROSITE" id="PS50853"/>
    </source>
</evidence>
<evidence type="ECO:0000256" key="2">
    <source>
        <dbReference type="ARBA" id="ARBA00004498"/>
    </source>
</evidence>